<keyword evidence="2" id="KW-1185">Reference proteome</keyword>
<protein>
    <submittedName>
        <fullName evidence="1">Uncharacterized protein</fullName>
    </submittedName>
</protein>
<name>A0ACC0KII6_CHOFU</name>
<comment type="caution">
    <text evidence="1">The sequence shown here is derived from an EMBL/GenBank/DDBJ whole genome shotgun (WGS) entry which is preliminary data.</text>
</comment>
<evidence type="ECO:0000313" key="1">
    <source>
        <dbReference type="EMBL" id="KAI8436011.1"/>
    </source>
</evidence>
<dbReference type="EMBL" id="CM046106">
    <property type="protein sequence ID" value="KAI8436011.1"/>
    <property type="molecule type" value="Genomic_DNA"/>
</dbReference>
<evidence type="ECO:0000313" key="2">
    <source>
        <dbReference type="Proteomes" id="UP001064048"/>
    </source>
</evidence>
<organism evidence="1 2">
    <name type="scientific">Choristoneura fumiferana</name>
    <name type="common">Spruce budworm moth</name>
    <name type="synonym">Archips fumiferana</name>
    <dbReference type="NCBI Taxonomy" id="7141"/>
    <lineage>
        <taxon>Eukaryota</taxon>
        <taxon>Metazoa</taxon>
        <taxon>Ecdysozoa</taxon>
        <taxon>Arthropoda</taxon>
        <taxon>Hexapoda</taxon>
        <taxon>Insecta</taxon>
        <taxon>Pterygota</taxon>
        <taxon>Neoptera</taxon>
        <taxon>Endopterygota</taxon>
        <taxon>Lepidoptera</taxon>
        <taxon>Glossata</taxon>
        <taxon>Ditrysia</taxon>
        <taxon>Tortricoidea</taxon>
        <taxon>Tortricidae</taxon>
        <taxon>Tortricinae</taxon>
        <taxon>Choristoneura</taxon>
    </lineage>
</organism>
<accession>A0ACC0KII6</accession>
<reference evidence="1 2" key="1">
    <citation type="journal article" date="2022" name="Genome Biol. Evol.">
        <title>The Spruce Budworm Genome: Reconstructing the Evolutionary History of Antifreeze Proteins.</title>
        <authorList>
            <person name="Beliveau C."/>
            <person name="Gagne P."/>
            <person name="Picq S."/>
            <person name="Vernygora O."/>
            <person name="Keeling C.I."/>
            <person name="Pinkney K."/>
            <person name="Doucet D."/>
            <person name="Wen F."/>
            <person name="Johnston J.S."/>
            <person name="Maaroufi H."/>
            <person name="Boyle B."/>
            <person name="Laroche J."/>
            <person name="Dewar K."/>
            <person name="Juretic N."/>
            <person name="Blackburn G."/>
            <person name="Nisole A."/>
            <person name="Brunet B."/>
            <person name="Brandao M."/>
            <person name="Lumley L."/>
            <person name="Duan J."/>
            <person name="Quan G."/>
            <person name="Lucarotti C.J."/>
            <person name="Roe A.D."/>
            <person name="Sperling F.A.H."/>
            <person name="Levesque R.C."/>
            <person name="Cusson M."/>
        </authorList>
    </citation>
    <scope>NUCLEOTIDE SEQUENCE [LARGE SCALE GENOMIC DNA]</scope>
    <source>
        <strain evidence="1">Glfc:IPQL:Cfum</strain>
    </source>
</reference>
<sequence>MNQEAKKIATSLYGRVNIPAVERCRVNFCTDLEKSVLLSNFERRGWSQVGPDDEWNFYWASTQTCRNLFSVESGYRMNDNQMINHFPNHYELSRKDLLVKNIKRYRKELEREGSLLAEKAEVALPGGLIVTRFIHLDFVPVTFVLPADYNMFVEEYRKSPQSTWIMKPCGKSQGTGIFLINKLSKLKKWSREAKTPFHPQLSKESYVISRYIDNPLLIGGKKFDLRLYVLVTSFRPLKAYLFQLGFCRFCTVKYDTSVTELDNMYVHLTNVSVQKHGGDYNSIHGGKMSVENLRLYLEGTRGRAVTEKLFAAMQWLIVHSLKAVAPVMANDRHCFECYGYDIIIDNQLKPWLVEVNASPSLTSTTVNDRILKYKLIDNILSVVLPPDGVPDVRWNKLPNAEALGSFELLIDEELIEKDEPTAGGRGEIMMTQEPKKVPPIVFGKFSPATAEKGRVTYCTDLEKSVIMTNFERRGWVQVGPDDEWNFYWSFTTNCRNIFSIESGYRMTDNQMINHFPNHYELSRKDLLVKNIKRYRKELEREGSPLAEKAELQLPNGHVVTRYIHLDFIPVTYVLPADYNMFVEEYRKSPQKGTRGRTVTDKLFTEMQWLIVHSLKAVAPVMANDRHCFECYGYDIIIDNTLKPWLVEVNASPSLQSTTHNDRILKYKLIDNIVSVVVPPDGIPDARWNKTPDPDSLGDFDVLIDEELIEREDANSRYNKDGARLLATAEWESGLWLQALPSPNIGTFLDNTTFRLADSLRLGASINQPHRCQCGAMVDILGHHGLSCVRSAGRISRHASINDIIRRALVSARVPAVLEPRGLARDDGKRPDGMSLVPWSMGRPLVWDATCVDTLAPSHVPSTSVTAGAAASSAESLKRKYAALGTSYMFAAFGVETLGPWGPSKNHRVPDQENMAGEGV</sequence>
<gene>
    <name evidence="1" type="ORF">MSG28_004147</name>
</gene>
<proteinExistence type="predicted"/>
<dbReference type="Proteomes" id="UP001064048">
    <property type="component" value="Chromosome 6"/>
</dbReference>